<dbReference type="InterPro" id="IPR036739">
    <property type="entry name" value="SLC41_membr_dom_sf"/>
</dbReference>
<evidence type="ECO:0000256" key="8">
    <source>
        <dbReference type="PROSITE-ProRule" id="PRU00703"/>
    </source>
</evidence>
<evidence type="ECO:0000256" key="9">
    <source>
        <dbReference type="RuleBase" id="RU362011"/>
    </source>
</evidence>
<dbReference type="PANTHER" id="PTHR43773:SF1">
    <property type="entry name" value="MAGNESIUM TRANSPORTER MGTE"/>
    <property type="match status" value="1"/>
</dbReference>
<keyword evidence="3 9" id="KW-0813">Transport</keyword>
<dbReference type="RefSeq" id="WP_350344478.1">
    <property type="nucleotide sequence ID" value="NZ_CP158367.1"/>
</dbReference>
<feature type="transmembrane region" description="Helical" evidence="9">
    <location>
        <begin position="312"/>
        <end position="330"/>
    </location>
</feature>
<feature type="transmembrane region" description="Helical" evidence="9">
    <location>
        <begin position="286"/>
        <end position="306"/>
    </location>
</feature>
<comment type="similarity">
    <text evidence="2 9">Belongs to the SLC41A transporter family.</text>
</comment>
<keyword evidence="7 9" id="KW-0472">Membrane</keyword>
<keyword evidence="8" id="KW-0129">CBS domain</keyword>
<name>A0AAU7VNL9_9FIRM</name>
<keyword evidence="4 9" id="KW-0812">Transmembrane</keyword>
<feature type="transmembrane region" description="Helical" evidence="9">
    <location>
        <begin position="387"/>
        <end position="413"/>
    </location>
</feature>
<dbReference type="SUPFAM" id="SSF161093">
    <property type="entry name" value="MgtE membrane domain-like"/>
    <property type="match status" value="1"/>
</dbReference>
<keyword evidence="9" id="KW-1003">Cell membrane</keyword>
<dbReference type="GO" id="GO:0015095">
    <property type="term" value="F:magnesium ion transmembrane transporter activity"/>
    <property type="evidence" value="ECO:0007669"/>
    <property type="project" value="UniProtKB-UniRule"/>
</dbReference>
<dbReference type="InterPro" id="IPR000644">
    <property type="entry name" value="CBS_dom"/>
</dbReference>
<dbReference type="InterPro" id="IPR006667">
    <property type="entry name" value="SLC41_membr_dom"/>
</dbReference>
<comment type="subcellular location">
    <subcellularLocation>
        <location evidence="9">Cell membrane</location>
        <topology evidence="9">Multi-pass membrane protein</topology>
    </subcellularLocation>
    <subcellularLocation>
        <location evidence="1">Membrane</location>
        <topology evidence="1">Multi-pass membrane protein</topology>
    </subcellularLocation>
</comment>
<keyword evidence="9" id="KW-0479">Metal-binding</keyword>
<feature type="transmembrane region" description="Helical" evidence="9">
    <location>
        <begin position="434"/>
        <end position="449"/>
    </location>
</feature>
<dbReference type="Gene3D" id="3.10.580.10">
    <property type="entry name" value="CBS-domain"/>
    <property type="match status" value="1"/>
</dbReference>
<comment type="function">
    <text evidence="9">Acts as a magnesium transporter.</text>
</comment>
<dbReference type="EMBL" id="CP158367">
    <property type="protein sequence ID" value="XBX75740.1"/>
    <property type="molecule type" value="Genomic_DNA"/>
</dbReference>
<sequence length="450" mass="49673">MKFQKVLELLNNNEISTLKDVINSYNSLDINSIIDQLEGDKKAVVFRLLNKDNAISAFELMDIDNQQQILALLTDERANEFVNELEPDDRAKLLDELPAKVANRLMSSLSKEERDKTANILGYEPETAGRIMNPNILKLNGTMTVTEAVKKIKERYKDIEDFHFIFVTDKKRKLVGYVSLMDVIVADKEDKIEDVMEPNVYSVYTSEDQEKASRLLQKADLIELPVVDKEGRLLGVITADDAMEVLENEATEDIFEKAGLTTSDNEVDRSKRMINGTVLQIWKVRLPFLIITLIGGLTAGAVIGSFEETLEAIAAVAIFIPVVMDMGGNVGTQSSTIFTRALILGQIDRKRFSKHFAKEVGIGASMGMLLGIVTGVIAEVWQQIPGIGFAVGIALALTVTLATALGFAIPFLLNKLGFDQAAGSDPIITTIKDISGLAIYFFLVTHFLGH</sequence>
<feature type="domain" description="CBS" evidence="10">
    <location>
        <begin position="196"/>
        <end position="252"/>
    </location>
</feature>
<dbReference type="Pfam" id="PF03448">
    <property type="entry name" value="MgtE_N"/>
    <property type="match status" value="1"/>
</dbReference>
<dbReference type="Pfam" id="PF01769">
    <property type="entry name" value="MgtE"/>
    <property type="match status" value="1"/>
</dbReference>
<dbReference type="NCBIfam" id="TIGR00400">
    <property type="entry name" value="mgtE"/>
    <property type="match status" value="1"/>
</dbReference>
<dbReference type="SMART" id="SM00116">
    <property type="entry name" value="CBS"/>
    <property type="match status" value="2"/>
</dbReference>
<evidence type="ECO:0000256" key="4">
    <source>
        <dbReference type="ARBA" id="ARBA00022692"/>
    </source>
</evidence>
<comment type="subunit">
    <text evidence="9">Homodimer.</text>
</comment>
<dbReference type="SUPFAM" id="SSF54631">
    <property type="entry name" value="CBS-domain pair"/>
    <property type="match status" value="1"/>
</dbReference>
<dbReference type="SUPFAM" id="SSF158791">
    <property type="entry name" value="MgtE N-terminal domain-like"/>
    <property type="match status" value="1"/>
</dbReference>
<reference evidence="11" key="2">
    <citation type="submission" date="2024-06" db="EMBL/GenBank/DDBJ databases">
        <authorList>
            <person name="Petrova K.O."/>
            <person name="Toshchakov S.V."/>
            <person name="Boltjanskaja Y.V."/>
            <person name="Kevbrin V."/>
        </authorList>
    </citation>
    <scope>NUCLEOTIDE SEQUENCE</scope>
    <source>
        <strain evidence="11">Z-910T</strain>
    </source>
</reference>
<evidence type="ECO:0000256" key="1">
    <source>
        <dbReference type="ARBA" id="ARBA00004141"/>
    </source>
</evidence>
<dbReference type="PANTHER" id="PTHR43773">
    <property type="entry name" value="MAGNESIUM TRANSPORTER MGTE"/>
    <property type="match status" value="1"/>
</dbReference>
<protein>
    <recommendedName>
        <fullName evidence="9">Magnesium transporter MgtE</fullName>
    </recommendedName>
</protein>
<dbReference type="Pfam" id="PF00571">
    <property type="entry name" value="CBS"/>
    <property type="match status" value="2"/>
</dbReference>
<evidence type="ECO:0000256" key="5">
    <source>
        <dbReference type="ARBA" id="ARBA00022842"/>
    </source>
</evidence>
<feature type="domain" description="CBS" evidence="10">
    <location>
        <begin position="132"/>
        <end position="195"/>
    </location>
</feature>
<dbReference type="GO" id="GO:0005886">
    <property type="term" value="C:plasma membrane"/>
    <property type="evidence" value="ECO:0007669"/>
    <property type="project" value="UniProtKB-SubCell"/>
</dbReference>
<feature type="transmembrane region" description="Helical" evidence="9">
    <location>
        <begin position="360"/>
        <end position="381"/>
    </location>
</feature>
<reference evidence="11" key="1">
    <citation type="journal article" date="2013" name="Extremophiles">
        <title>Proteinivorax tanatarense gen. nov., sp. nov., an anaerobic, haloalkaliphilic, proteolytic bacterium isolated from a decaying algal bloom, and proposal of Proteinivoraceae fam. nov.</title>
        <authorList>
            <person name="Kevbrin V."/>
            <person name="Boltyanskaya Y."/>
            <person name="Zhilina T."/>
            <person name="Kolganova T."/>
            <person name="Lavrentjeva E."/>
            <person name="Kuznetsov B."/>
        </authorList>
    </citation>
    <scope>NUCLEOTIDE SEQUENCE</scope>
    <source>
        <strain evidence="11">Z-910T</strain>
    </source>
</reference>
<evidence type="ECO:0000256" key="2">
    <source>
        <dbReference type="ARBA" id="ARBA00009749"/>
    </source>
</evidence>
<dbReference type="InterPro" id="IPR006669">
    <property type="entry name" value="MgtE_transporter"/>
</dbReference>
<dbReference type="InterPro" id="IPR038076">
    <property type="entry name" value="MgtE_N_sf"/>
</dbReference>
<organism evidence="11">
    <name type="scientific">Proteinivorax tanatarense</name>
    <dbReference type="NCBI Taxonomy" id="1260629"/>
    <lineage>
        <taxon>Bacteria</taxon>
        <taxon>Bacillati</taxon>
        <taxon>Bacillota</taxon>
        <taxon>Clostridia</taxon>
        <taxon>Eubacteriales</taxon>
        <taxon>Proteinivoracaceae</taxon>
        <taxon>Proteinivorax</taxon>
    </lineage>
</organism>
<dbReference type="InterPro" id="IPR006668">
    <property type="entry name" value="Mg_transptr_MgtE_intracell_dom"/>
</dbReference>
<keyword evidence="6 9" id="KW-1133">Transmembrane helix</keyword>
<dbReference type="InterPro" id="IPR046342">
    <property type="entry name" value="CBS_dom_sf"/>
</dbReference>
<keyword evidence="5 9" id="KW-0460">Magnesium</keyword>
<dbReference type="SMART" id="SM00924">
    <property type="entry name" value="MgtE_N"/>
    <property type="match status" value="1"/>
</dbReference>
<evidence type="ECO:0000313" key="11">
    <source>
        <dbReference type="EMBL" id="XBX75740.1"/>
    </source>
</evidence>
<proteinExistence type="inferred from homology"/>
<evidence type="ECO:0000259" key="10">
    <source>
        <dbReference type="PROSITE" id="PS51371"/>
    </source>
</evidence>
<dbReference type="Gene3D" id="1.25.60.10">
    <property type="entry name" value="MgtE N-terminal domain-like"/>
    <property type="match status" value="1"/>
</dbReference>
<accession>A0AAU7VNL9</accession>
<dbReference type="AlphaFoldDB" id="A0AAU7VNL9"/>
<dbReference type="Gene3D" id="1.10.357.20">
    <property type="entry name" value="SLC41 divalent cation transporters, integral membrane domain"/>
    <property type="match status" value="1"/>
</dbReference>
<evidence type="ECO:0000256" key="6">
    <source>
        <dbReference type="ARBA" id="ARBA00022989"/>
    </source>
</evidence>
<evidence type="ECO:0000256" key="3">
    <source>
        <dbReference type="ARBA" id="ARBA00022448"/>
    </source>
</evidence>
<dbReference type="CDD" id="cd04606">
    <property type="entry name" value="CBS_pair_Mg_transporter"/>
    <property type="match status" value="1"/>
</dbReference>
<evidence type="ECO:0000256" key="7">
    <source>
        <dbReference type="ARBA" id="ARBA00023136"/>
    </source>
</evidence>
<dbReference type="GO" id="GO:0046872">
    <property type="term" value="F:metal ion binding"/>
    <property type="evidence" value="ECO:0007669"/>
    <property type="project" value="UniProtKB-KW"/>
</dbReference>
<gene>
    <name evidence="11" type="primary">mgtE</name>
    <name evidence="11" type="ORF">PRVXT_000894</name>
</gene>
<dbReference type="PROSITE" id="PS51371">
    <property type="entry name" value="CBS"/>
    <property type="match status" value="2"/>
</dbReference>